<evidence type="ECO:0000313" key="1">
    <source>
        <dbReference type="EMBL" id="GFN99164.1"/>
    </source>
</evidence>
<dbReference type="EMBL" id="BLXT01002947">
    <property type="protein sequence ID" value="GFN99164.1"/>
    <property type="molecule type" value="Genomic_DNA"/>
</dbReference>
<protein>
    <submittedName>
        <fullName evidence="1">Uncharacterized protein</fullName>
    </submittedName>
</protein>
<reference evidence="1 2" key="1">
    <citation type="journal article" date="2021" name="Elife">
        <title>Chloroplast acquisition without the gene transfer in kleptoplastic sea slugs, Plakobranchus ocellatus.</title>
        <authorList>
            <person name="Maeda T."/>
            <person name="Takahashi S."/>
            <person name="Yoshida T."/>
            <person name="Shimamura S."/>
            <person name="Takaki Y."/>
            <person name="Nagai Y."/>
            <person name="Toyoda A."/>
            <person name="Suzuki Y."/>
            <person name="Arimoto A."/>
            <person name="Ishii H."/>
            <person name="Satoh N."/>
            <person name="Nishiyama T."/>
            <person name="Hasebe M."/>
            <person name="Maruyama T."/>
            <person name="Minagawa J."/>
            <person name="Obokata J."/>
            <person name="Shigenobu S."/>
        </authorList>
    </citation>
    <scope>NUCLEOTIDE SEQUENCE [LARGE SCALE GENOMIC DNA]</scope>
</reference>
<accession>A0AAV3ZVF3</accession>
<evidence type="ECO:0000313" key="2">
    <source>
        <dbReference type="Proteomes" id="UP000735302"/>
    </source>
</evidence>
<proteinExistence type="predicted"/>
<comment type="caution">
    <text evidence="1">The sequence shown here is derived from an EMBL/GenBank/DDBJ whole genome shotgun (WGS) entry which is preliminary data.</text>
</comment>
<sequence length="85" mass="9807">MLPKFPAMFDFLNLQQESSARQVTVGYPDHPRLGIRNVELCRNLSFHEYSVAMIRMTQELLHTVDIAPTSACITFICQHMDKSHE</sequence>
<dbReference type="Proteomes" id="UP000735302">
    <property type="component" value="Unassembled WGS sequence"/>
</dbReference>
<dbReference type="AlphaFoldDB" id="A0AAV3ZVF3"/>
<name>A0AAV3ZVF3_9GAST</name>
<keyword evidence="2" id="KW-1185">Reference proteome</keyword>
<organism evidence="1 2">
    <name type="scientific">Plakobranchus ocellatus</name>
    <dbReference type="NCBI Taxonomy" id="259542"/>
    <lineage>
        <taxon>Eukaryota</taxon>
        <taxon>Metazoa</taxon>
        <taxon>Spiralia</taxon>
        <taxon>Lophotrochozoa</taxon>
        <taxon>Mollusca</taxon>
        <taxon>Gastropoda</taxon>
        <taxon>Heterobranchia</taxon>
        <taxon>Euthyneura</taxon>
        <taxon>Panpulmonata</taxon>
        <taxon>Sacoglossa</taxon>
        <taxon>Placobranchoidea</taxon>
        <taxon>Plakobranchidae</taxon>
        <taxon>Plakobranchus</taxon>
    </lineage>
</organism>
<gene>
    <name evidence="1" type="ORF">PoB_002567000</name>
</gene>